<protein>
    <recommendedName>
        <fullName evidence="4">HTH arsR-type domain-containing protein</fullName>
    </recommendedName>
</protein>
<evidence type="ECO:0000313" key="3">
    <source>
        <dbReference type="Proteomes" id="UP000178869"/>
    </source>
</evidence>
<dbReference type="EMBL" id="MHSR01000005">
    <property type="protein sequence ID" value="OHA47250.1"/>
    <property type="molecule type" value="Genomic_DNA"/>
</dbReference>
<feature type="region of interest" description="Disordered" evidence="1">
    <location>
        <begin position="1"/>
        <end position="59"/>
    </location>
</feature>
<gene>
    <name evidence="2" type="ORF">A2828_00060</name>
</gene>
<dbReference type="Proteomes" id="UP000178869">
    <property type="component" value="Unassembled WGS sequence"/>
</dbReference>
<evidence type="ECO:0008006" key="4">
    <source>
        <dbReference type="Google" id="ProtNLM"/>
    </source>
</evidence>
<name>A0A1G2PG07_9BACT</name>
<dbReference type="AlphaFoldDB" id="A0A1G2PG07"/>
<comment type="caution">
    <text evidence="2">The sequence shown here is derived from an EMBL/GenBank/DDBJ whole genome shotgun (WGS) entry which is preliminary data.</text>
</comment>
<evidence type="ECO:0000313" key="2">
    <source>
        <dbReference type="EMBL" id="OHA47250.1"/>
    </source>
</evidence>
<accession>A0A1G2PG07</accession>
<reference evidence="2 3" key="1">
    <citation type="journal article" date="2016" name="Nat. Commun.">
        <title>Thousands of microbial genomes shed light on interconnected biogeochemical processes in an aquifer system.</title>
        <authorList>
            <person name="Anantharaman K."/>
            <person name="Brown C.T."/>
            <person name="Hug L.A."/>
            <person name="Sharon I."/>
            <person name="Castelle C.J."/>
            <person name="Probst A.J."/>
            <person name="Thomas B.C."/>
            <person name="Singh A."/>
            <person name="Wilkins M.J."/>
            <person name="Karaoz U."/>
            <person name="Brodie E.L."/>
            <person name="Williams K.H."/>
            <person name="Hubbard S.S."/>
            <person name="Banfield J.F."/>
        </authorList>
    </citation>
    <scope>NUCLEOTIDE SEQUENCE [LARGE SCALE GENOMIC DNA]</scope>
</reference>
<evidence type="ECO:0000256" key="1">
    <source>
        <dbReference type="SAM" id="MobiDB-lite"/>
    </source>
</evidence>
<sequence>MSKKIKTKRKKAKTRRKVRLFKRRVNKKKIRNRKPPNKKRGPAFKGKASKPQEGGSVLESLFGPSPKLRLIQFFFRNEPESFGLKTIADKTSLTRDIINREAAYLVKVGMLNKRGSGSNKHYQLNSSFPFLNEFNSLILRSSPVGKARLINIIKRAGKLRLVLISGVFLNKGDSQIDLFVVGDKLNERKLEAVARELEILVGKELRWAGMETNEFLYRWRMFDRFVRDVLASQHEKVLVHNLPLT</sequence>
<organism evidence="2 3">
    <name type="scientific">Candidatus Terrybacteria bacterium RIFCSPHIGHO2_01_FULL_43_35</name>
    <dbReference type="NCBI Taxonomy" id="1802361"/>
    <lineage>
        <taxon>Bacteria</taxon>
        <taxon>Candidatus Terryibacteriota</taxon>
    </lineage>
</organism>
<proteinExistence type="predicted"/>
<feature type="compositionally biased region" description="Basic residues" evidence="1">
    <location>
        <begin position="1"/>
        <end position="42"/>
    </location>
</feature>